<dbReference type="SUPFAM" id="SSF51445">
    <property type="entry name" value="(Trans)glycosidases"/>
    <property type="match status" value="1"/>
</dbReference>
<protein>
    <recommendedName>
        <fullName evidence="7">Beta-xylanase</fullName>
        <ecNumber evidence="7">3.2.1.8</ecNumber>
    </recommendedName>
</protein>
<accession>A0A1M6APH9</accession>
<proteinExistence type="inferred from homology"/>
<evidence type="ECO:0000256" key="1">
    <source>
        <dbReference type="ARBA" id="ARBA00007495"/>
    </source>
</evidence>
<evidence type="ECO:0000256" key="7">
    <source>
        <dbReference type="RuleBase" id="RU361174"/>
    </source>
</evidence>
<keyword evidence="2 7" id="KW-0378">Hydrolase</keyword>
<dbReference type="InterPro" id="IPR031158">
    <property type="entry name" value="GH10_AS"/>
</dbReference>
<dbReference type="InterPro" id="IPR001000">
    <property type="entry name" value="GH10_dom"/>
</dbReference>
<evidence type="ECO:0000256" key="8">
    <source>
        <dbReference type="SAM" id="MobiDB-lite"/>
    </source>
</evidence>
<dbReference type="InterPro" id="IPR044846">
    <property type="entry name" value="GH10"/>
</dbReference>
<dbReference type="Gene3D" id="3.20.20.80">
    <property type="entry name" value="Glycosidases"/>
    <property type="match status" value="1"/>
</dbReference>
<evidence type="ECO:0000313" key="11">
    <source>
        <dbReference type="Proteomes" id="UP000324781"/>
    </source>
</evidence>
<comment type="similarity">
    <text evidence="1 7">Belongs to the glycosyl hydrolase 10 (cellulase F) family.</text>
</comment>
<dbReference type="PANTHER" id="PTHR31490:SF90">
    <property type="entry name" value="ENDO-1,4-BETA-XYLANASE A"/>
    <property type="match status" value="1"/>
</dbReference>
<feature type="region of interest" description="Disordered" evidence="8">
    <location>
        <begin position="33"/>
        <end position="70"/>
    </location>
</feature>
<keyword evidence="10" id="KW-0858">Xylan degradation</keyword>
<evidence type="ECO:0000313" key="10">
    <source>
        <dbReference type="EMBL" id="SHI38238.1"/>
    </source>
</evidence>
<evidence type="ECO:0000256" key="5">
    <source>
        <dbReference type="ARBA" id="ARBA00023326"/>
    </source>
</evidence>
<dbReference type="InterPro" id="IPR017853">
    <property type="entry name" value="GH"/>
</dbReference>
<dbReference type="OrthoDB" id="9809277at2"/>
<dbReference type="EC" id="3.2.1.8" evidence="7"/>
<feature type="active site" description="Nucleophile" evidence="6">
    <location>
        <position position="314"/>
    </location>
</feature>
<dbReference type="PROSITE" id="PS00591">
    <property type="entry name" value="GH10_1"/>
    <property type="match status" value="1"/>
</dbReference>
<feature type="compositionally biased region" description="Pro residues" evidence="8">
    <location>
        <begin position="39"/>
        <end position="55"/>
    </location>
</feature>
<comment type="catalytic activity">
    <reaction evidence="7">
        <text>Endohydrolysis of (1-&gt;4)-beta-D-xylosidic linkages in xylans.</text>
        <dbReference type="EC" id="3.2.1.8"/>
    </reaction>
</comment>
<keyword evidence="11" id="KW-1185">Reference proteome</keyword>
<dbReference type="Pfam" id="PF00331">
    <property type="entry name" value="Glyco_hydro_10"/>
    <property type="match status" value="1"/>
</dbReference>
<dbReference type="PRINTS" id="PR00134">
    <property type="entry name" value="GLHYDRLASE10"/>
</dbReference>
<evidence type="ECO:0000256" key="4">
    <source>
        <dbReference type="ARBA" id="ARBA00023295"/>
    </source>
</evidence>
<dbReference type="Proteomes" id="UP000324781">
    <property type="component" value="Unassembled WGS sequence"/>
</dbReference>
<dbReference type="PROSITE" id="PS51760">
    <property type="entry name" value="GH10_2"/>
    <property type="match status" value="1"/>
</dbReference>
<evidence type="ECO:0000256" key="6">
    <source>
        <dbReference type="PROSITE-ProRule" id="PRU10061"/>
    </source>
</evidence>
<sequence>MLRGSIVKSRSFLLLLIISLFVFMLSGCGADNQTSVTPTPEPSTPPTPTPTPEPSPETSDSGSNKPKGPVYEPIGSSLAEAYADYFLIGTIYTPNTLVDPERSLVIEQFNCITPENIMKPESMQPSEGYFAFTLPDAMLKFAEENNIKVIGHTLVWHQQSGRFLGQTSDREKAIEQLRNHITNVVGNYKGRIMAWDVVNEAVKDGAPLPADGDWTKCLRETQWLRSIGPDYIEMAFRFAHEADPDAKLYYNDYNMNDEVKAKVVHAMVKDLRAKGVPIHGIGMQGHYDTNVSIESVEKSIKMFSELGVEVSITELDISVNDASVSKSLTEEQEVRQAIVYAKLFKLFKQYKDNIVRVTFWGTIDSKSWRRDKFPCLFRNDYTPKEAYYAILDPEKYLAEHGVAEE</sequence>
<keyword evidence="3 7" id="KW-0119">Carbohydrate metabolism</keyword>
<feature type="domain" description="GH10" evidence="9">
    <location>
        <begin position="72"/>
        <end position="393"/>
    </location>
</feature>
<gene>
    <name evidence="10" type="ORF">SAMN05444373_1001112</name>
</gene>
<dbReference type="GO" id="GO:0031176">
    <property type="term" value="F:endo-1,4-beta-xylanase activity"/>
    <property type="evidence" value="ECO:0007669"/>
    <property type="project" value="UniProtKB-EC"/>
</dbReference>
<evidence type="ECO:0000256" key="3">
    <source>
        <dbReference type="ARBA" id="ARBA00023277"/>
    </source>
</evidence>
<dbReference type="EMBL" id="FQZP01000001">
    <property type="protein sequence ID" value="SHI38238.1"/>
    <property type="molecule type" value="Genomic_DNA"/>
</dbReference>
<dbReference type="PROSITE" id="PS51257">
    <property type="entry name" value="PROKAR_LIPOPROTEIN"/>
    <property type="match status" value="1"/>
</dbReference>
<name>A0A1M6APH9_9FIRM</name>
<dbReference type="SMART" id="SM00633">
    <property type="entry name" value="Glyco_10"/>
    <property type="match status" value="1"/>
</dbReference>
<evidence type="ECO:0000256" key="2">
    <source>
        <dbReference type="ARBA" id="ARBA00022801"/>
    </source>
</evidence>
<evidence type="ECO:0000259" key="9">
    <source>
        <dbReference type="PROSITE" id="PS51760"/>
    </source>
</evidence>
<dbReference type="GO" id="GO:0045493">
    <property type="term" value="P:xylan catabolic process"/>
    <property type="evidence" value="ECO:0007669"/>
    <property type="project" value="UniProtKB-KW"/>
</dbReference>
<organism evidence="10 11">
    <name type="scientific">Thermoclostridium caenicola</name>
    <dbReference type="NCBI Taxonomy" id="659425"/>
    <lineage>
        <taxon>Bacteria</taxon>
        <taxon>Bacillati</taxon>
        <taxon>Bacillota</taxon>
        <taxon>Clostridia</taxon>
        <taxon>Eubacteriales</taxon>
        <taxon>Oscillospiraceae</taxon>
        <taxon>Thermoclostridium</taxon>
    </lineage>
</organism>
<reference evidence="10 11" key="1">
    <citation type="submission" date="2016-11" db="EMBL/GenBank/DDBJ databases">
        <authorList>
            <person name="Varghese N."/>
            <person name="Submissions S."/>
        </authorList>
    </citation>
    <scope>NUCLEOTIDE SEQUENCE [LARGE SCALE GENOMIC DNA]</scope>
    <source>
        <strain evidence="10 11">DSM 19027</strain>
    </source>
</reference>
<keyword evidence="5 7" id="KW-0624">Polysaccharide degradation</keyword>
<dbReference type="AlphaFoldDB" id="A0A1M6APH9"/>
<dbReference type="PANTHER" id="PTHR31490">
    <property type="entry name" value="GLYCOSYL HYDROLASE"/>
    <property type="match status" value="1"/>
</dbReference>
<keyword evidence="4 7" id="KW-0326">Glycosidase</keyword>